<sequence length="228" mass="26161">MIHKILVLSFLWIYSAINAQSGPAVLILKDSTRIKGVGEISGIASIVSVKFKNDTLKYKTYRSKDLIGVDILENDYYRQFRYKYIDGDKYPEIMEIVAIDSLSLYVRVYEGGALSKSFINQPSMNVIPNQRVILENGQEIDLRSSRAVYTEMSIPRYSYYVGNGEDNQVAHLYTKGLPFSKSFKKAMKAYFKDCPTLVENVENKTFSKENLLQVIEFFNEHCYTSDSE</sequence>
<dbReference type="AlphaFoldDB" id="A0A368ZHS5"/>
<dbReference type="OrthoDB" id="1117699at2"/>
<keyword evidence="1" id="KW-0732">Signal</keyword>
<evidence type="ECO:0000313" key="2">
    <source>
        <dbReference type="EMBL" id="RCW93320.1"/>
    </source>
</evidence>
<evidence type="ECO:0000313" key="3">
    <source>
        <dbReference type="Proteomes" id="UP000253436"/>
    </source>
</evidence>
<organism evidence="2 3">
    <name type="scientific">Winogradskyella arenosi</name>
    <dbReference type="NCBI Taxonomy" id="533325"/>
    <lineage>
        <taxon>Bacteria</taxon>
        <taxon>Pseudomonadati</taxon>
        <taxon>Bacteroidota</taxon>
        <taxon>Flavobacteriia</taxon>
        <taxon>Flavobacteriales</taxon>
        <taxon>Flavobacteriaceae</taxon>
        <taxon>Winogradskyella</taxon>
    </lineage>
</organism>
<dbReference type="Proteomes" id="UP000253436">
    <property type="component" value="Unassembled WGS sequence"/>
</dbReference>
<comment type="caution">
    <text evidence="2">The sequence shown here is derived from an EMBL/GenBank/DDBJ whole genome shotgun (WGS) entry which is preliminary data.</text>
</comment>
<reference evidence="2 3" key="1">
    <citation type="submission" date="2018-07" db="EMBL/GenBank/DDBJ databases">
        <title>Genomic Encyclopedia of Type Strains, Phase III (KMG-III): the genomes of soil and plant-associated and newly described type strains.</title>
        <authorList>
            <person name="Whitman W."/>
        </authorList>
    </citation>
    <scope>NUCLEOTIDE SEQUENCE [LARGE SCALE GENOMIC DNA]</scope>
    <source>
        <strain evidence="2 3">CECT 7958</strain>
    </source>
</reference>
<feature type="signal peptide" evidence="1">
    <location>
        <begin position="1"/>
        <end position="19"/>
    </location>
</feature>
<gene>
    <name evidence="2" type="ORF">DFQ08_101112</name>
</gene>
<dbReference type="RefSeq" id="WP_114307857.1">
    <property type="nucleotide sequence ID" value="NZ_QPJO01000001.1"/>
</dbReference>
<accession>A0A368ZHS5</accession>
<name>A0A368ZHS5_9FLAO</name>
<protein>
    <recommendedName>
        <fullName evidence="4">DUF3857 domain-containing protein</fullName>
    </recommendedName>
</protein>
<feature type="chain" id="PRO_5016909460" description="DUF3857 domain-containing protein" evidence="1">
    <location>
        <begin position="20"/>
        <end position="228"/>
    </location>
</feature>
<dbReference type="EMBL" id="QPJO01000001">
    <property type="protein sequence ID" value="RCW93320.1"/>
    <property type="molecule type" value="Genomic_DNA"/>
</dbReference>
<evidence type="ECO:0000256" key="1">
    <source>
        <dbReference type="SAM" id="SignalP"/>
    </source>
</evidence>
<evidence type="ECO:0008006" key="4">
    <source>
        <dbReference type="Google" id="ProtNLM"/>
    </source>
</evidence>
<proteinExistence type="predicted"/>
<keyword evidence="3" id="KW-1185">Reference proteome</keyword>